<keyword evidence="1" id="KW-0378">Hydrolase</keyword>
<evidence type="ECO:0000313" key="2">
    <source>
        <dbReference type="Proteomes" id="UP001172386"/>
    </source>
</evidence>
<organism evidence="1 2">
    <name type="scientific">Neophaeococcomyces mojaviensis</name>
    <dbReference type="NCBI Taxonomy" id="3383035"/>
    <lineage>
        <taxon>Eukaryota</taxon>
        <taxon>Fungi</taxon>
        <taxon>Dikarya</taxon>
        <taxon>Ascomycota</taxon>
        <taxon>Pezizomycotina</taxon>
        <taxon>Eurotiomycetes</taxon>
        <taxon>Chaetothyriomycetidae</taxon>
        <taxon>Chaetothyriales</taxon>
        <taxon>Chaetothyriales incertae sedis</taxon>
        <taxon>Neophaeococcomyces</taxon>
    </lineage>
</organism>
<evidence type="ECO:0000313" key="1">
    <source>
        <dbReference type="EMBL" id="KAJ9661562.1"/>
    </source>
</evidence>
<protein>
    <submittedName>
        <fullName evidence="1">Exopolyphosphatase</fullName>
        <ecNumber evidence="1">3.6.1.11</ecNumber>
    </submittedName>
</protein>
<reference evidence="1" key="1">
    <citation type="submission" date="2022-10" db="EMBL/GenBank/DDBJ databases">
        <title>Culturing micro-colonial fungi from biological soil crusts in the Mojave desert and describing Neophaeococcomyces mojavensis, and introducing the new genera and species Taxawa tesnikishii.</title>
        <authorList>
            <person name="Kurbessoian T."/>
            <person name="Stajich J.E."/>
        </authorList>
    </citation>
    <scope>NUCLEOTIDE SEQUENCE</scope>
    <source>
        <strain evidence="1">JES_112</strain>
    </source>
</reference>
<dbReference type="EC" id="3.6.1.11" evidence="1"/>
<name>A0ACC3AGA4_9EURO</name>
<accession>A0ACC3AGA4</accession>
<keyword evidence="2" id="KW-1185">Reference proteome</keyword>
<comment type="caution">
    <text evidence="1">The sequence shown here is derived from an EMBL/GenBank/DDBJ whole genome shotgun (WGS) entry which is preliminary data.</text>
</comment>
<proteinExistence type="predicted"/>
<dbReference type="Proteomes" id="UP001172386">
    <property type="component" value="Unassembled WGS sequence"/>
</dbReference>
<dbReference type="EMBL" id="JAPDRQ010000022">
    <property type="protein sequence ID" value="KAJ9661562.1"/>
    <property type="molecule type" value="Genomic_DNA"/>
</dbReference>
<gene>
    <name evidence="1" type="primary">PPX1</name>
    <name evidence="1" type="ORF">H2198_001942</name>
</gene>
<sequence length="476" mass="54575">MQLPINEENKMRLPGFVLGQDLASYVSQIRKVVFSKSEHQRVTVIMGNPSCDLDSFICSFVLSYFYNARPNVTKHHETPIYVPVLNLPYVETGELWRLRPEFGVAIRGAFDGLTPQGRNDQTEEEKEKNRRREQSLLEELITIHELVNNDKTIPSLRRAFQTSSRWQDQKSSHKQDLILVDHNAPSIETIAPEDIDQRFKAIGCIDHHVEEDYVPKNAEPRIVRLGIGSCMSLVADHLRTINLWTANQEHKDTKGFTQISRLALTPILIDTWDLKAPGGRTSDVDRDQVKFLDPQTGKDFNREDLFQQVQTAKDESLNMLHMQEIFARDYKSYEEYTEGKDELIIGIASVVKDLAWLAGHARGKQNLVNEIVKYAQKGPKKLELFGLLTKSGDRKEVCIFSFGERGNKAIDIFEQTAEVLQLQDWHEDDELSQGFDETIGSKFNGAWKVWWMGDTTKSRKQVAPLLRDALKQTFKS</sequence>